<name>A0A081PLF7_9SPHI</name>
<evidence type="ECO:0000313" key="2">
    <source>
        <dbReference type="EMBL" id="KEQ31530.1"/>
    </source>
</evidence>
<keyword evidence="3" id="KW-1185">Reference proteome</keyword>
<dbReference type="InterPro" id="IPR019619">
    <property type="entry name" value="DUF2490"/>
</dbReference>
<accession>A0A081PLF7</accession>
<comment type="caution">
    <text evidence="2">The sequence shown here is derived from an EMBL/GenBank/DDBJ whole genome shotgun (WGS) entry which is preliminary data.</text>
</comment>
<organism evidence="2 3">
    <name type="scientific">Pedobacter antarcticus 4BY</name>
    <dbReference type="NCBI Taxonomy" id="1358423"/>
    <lineage>
        <taxon>Bacteria</taxon>
        <taxon>Pseudomonadati</taxon>
        <taxon>Bacteroidota</taxon>
        <taxon>Sphingobacteriia</taxon>
        <taxon>Sphingobacteriales</taxon>
        <taxon>Sphingobacteriaceae</taxon>
        <taxon>Pedobacter</taxon>
    </lineage>
</organism>
<dbReference type="eggNOG" id="COG2067">
    <property type="taxonomic scope" value="Bacteria"/>
</dbReference>
<evidence type="ECO:0000313" key="3">
    <source>
        <dbReference type="Proteomes" id="UP000028007"/>
    </source>
</evidence>
<sequence length="234" mass="27525">MRLTLFLITLLCTISTTLLAQTIKQHSGWLFLMNNTKINDKWGAYMDVQLRSADQFDRVRNLMFRPGVTYDINKKSQLTLGYLLNETFNPSSSGIGTLTEHRIWEQYIYKHKVSTANFSHRFRLEQRFIERANNEDLFAQRFRYFFRIILPLQKDKQNFNKGPFAAIQNEVFLNIQHKNELNGYVFDQNRAYLAAGYRFSPKLDIELGYMNQSSKGASRNTMNNIAQLAVYTRF</sequence>
<dbReference type="EMBL" id="JNFF01000013">
    <property type="protein sequence ID" value="KEQ31530.1"/>
    <property type="molecule type" value="Genomic_DNA"/>
</dbReference>
<dbReference type="RefSeq" id="WP_037437967.1">
    <property type="nucleotide sequence ID" value="NZ_JNFF01000013.1"/>
</dbReference>
<feature type="chain" id="PRO_5001762064" description="DUF2490 domain-containing protein" evidence="1">
    <location>
        <begin position="21"/>
        <end position="234"/>
    </location>
</feature>
<proteinExistence type="predicted"/>
<evidence type="ECO:0000256" key="1">
    <source>
        <dbReference type="SAM" id="SignalP"/>
    </source>
</evidence>
<feature type="signal peptide" evidence="1">
    <location>
        <begin position="1"/>
        <end position="20"/>
    </location>
</feature>
<dbReference type="AlphaFoldDB" id="A0A081PLF7"/>
<reference evidence="2 3" key="1">
    <citation type="journal article" date="1992" name="Int. J. Syst. Bacteriol.">
        <title>Sphingobacterium antarcticus sp. nov. a Psychrotrophic Bacterium from the Soils of Schirmacher Oasis, Antarctica.</title>
        <authorList>
            <person name="Shivaji S."/>
            <person name="Ray M.K."/>
            <person name="Rao N.S."/>
            <person name="Saiserr L."/>
            <person name="Jagannadham M.V."/>
            <person name="Kumar G.S."/>
            <person name="Reddy G."/>
            <person name="Bhargava P.M."/>
        </authorList>
    </citation>
    <scope>NUCLEOTIDE SEQUENCE [LARGE SCALE GENOMIC DNA]</scope>
    <source>
        <strain evidence="2 3">4BY</strain>
    </source>
</reference>
<protein>
    <recommendedName>
        <fullName evidence="4">DUF2490 domain-containing protein</fullName>
    </recommendedName>
</protein>
<gene>
    <name evidence="2" type="ORF">N180_11015</name>
</gene>
<dbReference type="OrthoDB" id="1118734at2"/>
<dbReference type="Pfam" id="PF10677">
    <property type="entry name" value="DUF2490"/>
    <property type="match status" value="1"/>
</dbReference>
<keyword evidence="1" id="KW-0732">Signal</keyword>
<evidence type="ECO:0008006" key="4">
    <source>
        <dbReference type="Google" id="ProtNLM"/>
    </source>
</evidence>
<dbReference type="Proteomes" id="UP000028007">
    <property type="component" value="Unassembled WGS sequence"/>
</dbReference>